<feature type="compositionally biased region" description="Low complexity" evidence="2">
    <location>
        <begin position="514"/>
        <end position="526"/>
    </location>
</feature>
<dbReference type="PANTHER" id="PTHR32309:SF31">
    <property type="entry name" value="CAPSULAR EXOPOLYSACCHARIDE FAMILY"/>
    <property type="match status" value="1"/>
</dbReference>
<evidence type="ECO:0000256" key="1">
    <source>
        <dbReference type="SAM" id="Coils"/>
    </source>
</evidence>
<organism evidence="4 5">
    <name type="scientific">Cellulomonas aerilata</name>
    <dbReference type="NCBI Taxonomy" id="515326"/>
    <lineage>
        <taxon>Bacteria</taxon>
        <taxon>Bacillati</taxon>
        <taxon>Actinomycetota</taxon>
        <taxon>Actinomycetes</taxon>
        <taxon>Micrococcales</taxon>
        <taxon>Cellulomonadaceae</taxon>
        <taxon>Cellulomonas</taxon>
    </lineage>
</organism>
<sequence>MSWPLTRSEAEPEDTALRAWVGVLRRRALLVVLVAVICTAVAGVALSRAEARYTAAAQVDVSAALAGGGAPAGNAPRVADEALIARSTQVVQRVQEQLSFDVELDAAADEGSTVLTLSATAATPDRAAAAANAYADAYVDLRRSAAVEQSETAFRALTDAIDELDARLVTATEAQRTALREQRSALEEARTALVVDEALARQGWARVIAPAQPPLDDDALPGPLLLAGAALIGLALGLVAAAVRDALDGSAHTAESLARALVVPTGEGDGRRRVRVLAVVPNAGAAMVSAALRAGGAGVAAPLRLLRSTLLPTRRDAGPSVVHLTSTSTDDGAAVVACGLALALGASGHSTTLVEVTPAGADRVGPLLSLPPMAGPRDSVRPEGEMPEAHDLGWWGDDAEVAPRVRVLRVASGVGEGDGDGPAPLDKLVGDLRTTADVVVLLTPPLLSSPEGLEVALSVDSTALVVRLSGTPVSSARHAAALLAAVGGTVDGAVATGPEQTRTVVRPRPRRLLRGSGASVGAVGVDAVDDVEPADQEGRPAEDDADPADHDSRPAETGDPARR</sequence>
<keyword evidence="3" id="KW-1133">Transmembrane helix</keyword>
<evidence type="ECO:0000313" key="5">
    <source>
        <dbReference type="Proteomes" id="UP000321181"/>
    </source>
</evidence>
<dbReference type="Proteomes" id="UP000321181">
    <property type="component" value="Unassembled WGS sequence"/>
</dbReference>
<dbReference type="AlphaFoldDB" id="A0A512DCH4"/>
<reference evidence="4 5" key="1">
    <citation type="submission" date="2019-07" db="EMBL/GenBank/DDBJ databases">
        <title>Whole genome shotgun sequence of Cellulomonas aerilata NBRC 106308.</title>
        <authorList>
            <person name="Hosoyama A."/>
            <person name="Uohara A."/>
            <person name="Ohji S."/>
            <person name="Ichikawa N."/>
        </authorList>
    </citation>
    <scope>NUCLEOTIDE SEQUENCE [LARGE SCALE GENOMIC DNA]</scope>
    <source>
        <strain evidence="4 5">NBRC 106308</strain>
    </source>
</reference>
<dbReference type="InterPro" id="IPR050445">
    <property type="entry name" value="Bact_polysacc_biosynth/exp"/>
</dbReference>
<gene>
    <name evidence="4" type="ORF">CAE01nite_18520</name>
</gene>
<dbReference type="Gene3D" id="3.40.50.300">
    <property type="entry name" value="P-loop containing nucleotide triphosphate hydrolases"/>
    <property type="match status" value="1"/>
</dbReference>
<dbReference type="InterPro" id="IPR027417">
    <property type="entry name" value="P-loop_NTPase"/>
</dbReference>
<proteinExistence type="predicted"/>
<feature type="compositionally biased region" description="Basic and acidic residues" evidence="2">
    <location>
        <begin position="536"/>
        <end position="563"/>
    </location>
</feature>
<accession>A0A512DCH4</accession>
<dbReference type="RefSeq" id="WP_146903169.1">
    <property type="nucleotide sequence ID" value="NZ_BAAARM010000003.1"/>
</dbReference>
<evidence type="ECO:0008006" key="6">
    <source>
        <dbReference type="Google" id="ProtNLM"/>
    </source>
</evidence>
<comment type="caution">
    <text evidence="4">The sequence shown here is derived from an EMBL/GenBank/DDBJ whole genome shotgun (WGS) entry which is preliminary data.</text>
</comment>
<dbReference type="PANTHER" id="PTHR32309">
    <property type="entry name" value="TYROSINE-PROTEIN KINASE"/>
    <property type="match status" value="1"/>
</dbReference>
<name>A0A512DCH4_9CELL</name>
<feature type="transmembrane region" description="Helical" evidence="3">
    <location>
        <begin position="28"/>
        <end position="46"/>
    </location>
</feature>
<dbReference type="SUPFAM" id="SSF52540">
    <property type="entry name" value="P-loop containing nucleoside triphosphate hydrolases"/>
    <property type="match status" value="1"/>
</dbReference>
<keyword evidence="3" id="KW-0472">Membrane</keyword>
<keyword evidence="1" id="KW-0175">Coiled coil</keyword>
<evidence type="ECO:0000256" key="3">
    <source>
        <dbReference type="SAM" id="Phobius"/>
    </source>
</evidence>
<evidence type="ECO:0000256" key="2">
    <source>
        <dbReference type="SAM" id="MobiDB-lite"/>
    </source>
</evidence>
<feature type="coiled-coil region" evidence="1">
    <location>
        <begin position="147"/>
        <end position="189"/>
    </location>
</feature>
<protein>
    <recommendedName>
        <fullName evidence="6">Polysaccharide chain length determinant N-terminal domain-containing protein</fullName>
    </recommendedName>
</protein>
<dbReference type="EMBL" id="BJYY01000013">
    <property type="protein sequence ID" value="GEO34127.1"/>
    <property type="molecule type" value="Genomic_DNA"/>
</dbReference>
<keyword evidence="5" id="KW-1185">Reference proteome</keyword>
<evidence type="ECO:0000313" key="4">
    <source>
        <dbReference type="EMBL" id="GEO34127.1"/>
    </source>
</evidence>
<feature type="region of interest" description="Disordered" evidence="2">
    <location>
        <begin position="510"/>
        <end position="563"/>
    </location>
</feature>
<keyword evidence="3" id="KW-0812">Transmembrane</keyword>